<keyword evidence="1 3" id="KW-0472">Membrane</keyword>
<dbReference type="CDD" id="cd07185">
    <property type="entry name" value="OmpA_C-like"/>
    <property type="match status" value="1"/>
</dbReference>
<dbReference type="RefSeq" id="WP_252682159.1">
    <property type="nucleotide sequence ID" value="NZ_JAMXHT010000005.1"/>
</dbReference>
<evidence type="ECO:0000256" key="3">
    <source>
        <dbReference type="SAM" id="Phobius"/>
    </source>
</evidence>
<keyword evidence="6" id="KW-1185">Reference proteome</keyword>
<dbReference type="PROSITE" id="PS51123">
    <property type="entry name" value="OMPA_2"/>
    <property type="match status" value="1"/>
</dbReference>
<keyword evidence="3" id="KW-1133">Transmembrane helix</keyword>
<dbReference type="InterPro" id="IPR050330">
    <property type="entry name" value="Bact_OuterMem_StrucFunc"/>
</dbReference>
<feature type="transmembrane region" description="Helical" evidence="3">
    <location>
        <begin position="15"/>
        <end position="40"/>
    </location>
</feature>
<dbReference type="Pfam" id="PF00691">
    <property type="entry name" value="OmpA"/>
    <property type="match status" value="1"/>
</dbReference>
<protein>
    <submittedName>
        <fullName evidence="5">OmpA family protein</fullName>
    </submittedName>
</protein>
<reference evidence="5" key="1">
    <citation type="submission" date="2022-06" db="EMBL/GenBank/DDBJ databases">
        <authorList>
            <person name="Lu C.-H."/>
        </authorList>
    </citation>
    <scope>NUCLEOTIDE SEQUENCE</scope>
    <source>
        <strain evidence="5">21MJYT02-11</strain>
    </source>
</reference>
<dbReference type="InterPro" id="IPR036737">
    <property type="entry name" value="OmpA-like_sf"/>
</dbReference>
<reference evidence="5" key="2">
    <citation type="journal article" date="2023" name="Front. Microbiol.">
        <title>Ralstonia chuxiongensis sp. nov., Ralstonia mojiangensis sp. nov., and Ralstonia soli sp. nov., isolated from tobacco fields, are three novel species in the family Burkholderiaceae.</title>
        <authorList>
            <person name="Lu C.H."/>
            <person name="Zhang Y.Y."/>
            <person name="Jiang N."/>
            <person name="Chen W."/>
            <person name="Shao X."/>
            <person name="Zhao Z.M."/>
            <person name="Lu W.L."/>
            <person name="Hu X."/>
            <person name="Xi Y.X."/>
            <person name="Zou S.Y."/>
            <person name="Wei Q.J."/>
            <person name="Lin Z.L."/>
            <person name="Gong L."/>
            <person name="Gai X.T."/>
            <person name="Zhang L.Q."/>
            <person name="Li J.Y."/>
            <person name="Jin Y."/>
            <person name="Xia Z.Y."/>
        </authorList>
    </citation>
    <scope>NUCLEOTIDE SEQUENCE</scope>
    <source>
        <strain evidence="5">21MJYT02-11</strain>
    </source>
</reference>
<keyword evidence="3" id="KW-0812">Transmembrane</keyword>
<dbReference type="Proteomes" id="UP001162811">
    <property type="component" value="Unassembled WGS sequence"/>
</dbReference>
<organism evidence="5 6">
    <name type="scientific">Ralstonia soli</name>
    <dbReference type="NCBI Taxonomy" id="2953896"/>
    <lineage>
        <taxon>Bacteria</taxon>
        <taxon>Pseudomonadati</taxon>
        <taxon>Pseudomonadota</taxon>
        <taxon>Betaproteobacteria</taxon>
        <taxon>Burkholderiales</taxon>
        <taxon>Burkholderiaceae</taxon>
        <taxon>Ralstonia</taxon>
    </lineage>
</organism>
<gene>
    <name evidence="5" type="ORF">NG900_14585</name>
</gene>
<dbReference type="PANTHER" id="PTHR30329:SF21">
    <property type="entry name" value="LIPOPROTEIN YIAD-RELATED"/>
    <property type="match status" value="1"/>
</dbReference>
<evidence type="ECO:0000259" key="4">
    <source>
        <dbReference type="PROSITE" id="PS51123"/>
    </source>
</evidence>
<dbReference type="Gene3D" id="3.30.1330.60">
    <property type="entry name" value="OmpA-like domain"/>
    <property type="match status" value="1"/>
</dbReference>
<dbReference type="PANTHER" id="PTHR30329">
    <property type="entry name" value="STATOR ELEMENT OF FLAGELLAR MOTOR COMPLEX"/>
    <property type="match status" value="1"/>
</dbReference>
<evidence type="ECO:0000256" key="2">
    <source>
        <dbReference type="SAM" id="MobiDB-lite"/>
    </source>
</evidence>
<comment type="caution">
    <text evidence="5">The sequence shown here is derived from an EMBL/GenBank/DDBJ whole genome shotgun (WGS) entry which is preliminary data.</text>
</comment>
<dbReference type="InterPro" id="IPR006665">
    <property type="entry name" value="OmpA-like"/>
</dbReference>
<name>A0ABT1AMV6_9RALS</name>
<accession>A0ABT1AMV6</accession>
<evidence type="ECO:0000256" key="1">
    <source>
        <dbReference type="PROSITE-ProRule" id="PRU00473"/>
    </source>
</evidence>
<dbReference type="EMBL" id="JAMXHT010000005">
    <property type="protein sequence ID" value="MCO5399422.1"/>
    <property type="molecule type" value="Genomic_DNA"/>
</dbReference>
<evidence type="ECO:0000313" key="6">
    <source>
        <dbReference type="Proteomes" id="UP001162811"/>
    </source>
</evidence>
<feature type="region of interest" description="Disordered" evidence="2">
    <location>
        <begin position="180"/>
        <end position="217"/>
    </location>
</feature>
<dbReference type="NCBIfam" id="NF006547">
    <property type="entry name" value="PRK09040.1"/>
    <property type="match status" value="1"/>
</dbReference>
<proteinExistence type="predicted"/>
<feature type="compositionally biased region" description="Basic and acidic residues" evidence="2">
    <location>
        <begin position="189"/>
        <end position="199"/>
    </location>
</feature>
<evidence type="ECO:0000313" key="5">
    <source>
        <dbReference type="EMBL" id="MCO5399422.1"/>
    </source>
</evidence>
<dbReference type="SUPFAM" id="SSF103088">
    <property type="entry name" value="OmpA-like"/>
    <property type="match status" value="1"/>
</dbReference>
<sequence length="217" mass="22852">MGDEFDGGVEASAPVWAAFGDLMSVLLGAFVLILVGVIGVQLELSSKLANEVKQREAEAQRRKTLEQALAGPLAAGRVTLVNGRIGINGSVLFALNSDQLQPGGRTLLKSLAGPLSAYLKSRDEILMVSGFADDQQVRAGNRQFADNWELSAKRALTVTRALIDEGIPAASVFAAAFGSEQPVSSNADDEGRAKNRRVEIAPVPRSAASNGGRGEQH</sequence>
<feature type="domain" description="OmpA-like" evidence="4">
    <location>
        <begin position="78"/>
        <end position="206"/>
    </location>
</feature>